<dbReference type="NCBIfam" id="TIGR02595">
    <property type="entry name" value="PEP_CTERM"/>
    <property type="match status" value="1"/>
</dbReference>
<dbReference type="AlphaFoldDB" id="A0A7W9SRD1"/>
<reference evidence="1 2" key="1">
    <citation type="submission" date="2020-08" db="EMBL/GenBank/DDBJ databases">
        <title>Genomic Encyclopedia of Type Strains, Phase IV (KMG-IV): sequencing the most valuable type-strain genomes for metagenomic binning, comparative biology and taxonomic classification.</title>
        <authorList>
            <person name="Goeker M."/>
        </authorList>
    </citation>
    <scope>NUCLEOTIDE SEQUENCE [LARGE SCALE GENOMIC DNA]</scope>
    <source>
        <strain evidence="1 2">DSM 23562</strain>
    </source>
</reference>
<evidence type="ECO:0000313" key="1">
    <source>
        <dbReference type="EMBL" id="MBB6050799.1"/>
    </source>
</evidence>
<accession>A0A7W9SRD1</accession>
<protein>
    <recommendedName>
        <fullName evidence="3">PEP-CTERM protein-sorting domain-containing protein</fullName>
    </recommendedName>
</protein>
<dbReference type="InterPro" id="IPR013424">
    <property type="entry name" value="Ice-binding_C"/>
</dbReference>
<evidence type="ECO:0008006" key="3">
    <source>
        <dbReference type="Google" id="ProtNLM"/>
    </source>
</evidence>
<dbReference type="EMBL" id="JACHGW010000002">
    <property type="protein sequence ID" value="MBB6050799.1"/>
    <property type="molecule type" value="Genomic_DNA"/>
</dbReference>
<sequence>MATSAHAQVIAGNLTTPIAAAFGAGVTVVGSGAGQGILQAAPFALPVFGTPKTIQFTTAGDIFQFNNLPASGNGIVTGLNTIVNFTVSPGAVAIGPLNFSTEYSYDADITILGQDGTRVTYNPTGAPTFSFGGSIYRVDLNATQASSQGTPTSLSNSTITGSITNLTSTAAPEPATLAFLMLGGTFVMLRRRKQ</sequence>
<organism evidence="1 2">
    <name type="scientific">Armatimonas rosea</name>
    <dbReference type="NCBI Taxonomy" id="685828"/>
    <lineage>
        <taxon>Bacteria</taxon>
        <taxon>Bacillati</taxon>
        <taxon>Armatimonadota</taxon>
        <taxon>Armatimonadia</taxon>
        <taxon>Armatimonadales</taxon>
        <taxon>Armatimonadaceae</taxon>
        <taxon>Armatimonas</taxon>
    </lineage>
</organism>
<name>A0A7W9SRD1_ARMRO</name>
<dbReference type="RefSeq" id="WP_184196416.1">
    <property type="nucleotide sequence ID" value="NZ_JACHGW010000002.1"/>
</dbReference>
<proteinExistence type="predicted"/>
<comment type="caution">
    <text evidence="1">The sequence shown here is derived from an EMBL/GenBank/DDBJ whole genome shotgun (WGS) entry which is preliminary data.</text>
</comment>
<keyword evidence="2" id="KW-1185">Reference proteome</keyword>
<evidence type="ECO:0000313" key="2">
    <source>
        <dbReference type="Proteomes" id="UP000520814"/>
    </source>
</evidence>
<dbReference type="Proteomes" id="UP000520814">
    <property type="component" value="Unassembled WGS sequence"/>
</dbReference>
<gene>
    <name evidence="1" type="ORF">HNQ39_002590</name>
</gene>